<organism evidence="1 2">
    <name type="scientific">Panagrellus redivivus</name>
    <name type="common">Microworm</name>
    <dbReference type="NCBI Taxonomy" id="6233"/>
    <lineage>
        <taxon>Eukaryota</taxon>
        <taxon>Metazoa</taxon>
        <taxon>Ecdysozoa</taxon>
        <taxon>Nematoda</taxon>
        <taxon>Chromadorea</taxon>
        <taxon>Rhabditida</taxon>
        <taxon>Tylenchina</taxon>
        <taxon>Panagrolaimomorpha</taxon>
        <taxon>Panagrolaimoidea</taxon>
        <taxon>Panagrolaimidae</taxon>
        <taxon>Panagrellus</taxon>
    </lineage>
</organism>
<dbReference type="InterPro" id="IPR013924">
    <property type="entry name" value="RNase_H2_suC"/>
</dbReference>
<dbReference type="GO" id="GO:0032299">
    <property type="term" value="C:ribonuclease H2 complex"/>
    <property type="evidence" value="ECO:0007669"/>
    <property type="project" value="InterPro"/>
</dbReference>
<evidence type="ECO:0000313" key="2">
    <source>
        <dbReference type="WBParaSite" id="Pan_g7161.t1"/>
    </source>
</evidence>
<name>A0A7E4W6E6_PANRE</name>
<protein>
    <submittedName>
        <fullName evidence="2">Tail assembly chaperone</fullName>
    </submittedName>
</protein>
<dbReference type="AlphaFoldDB" id="A0A7E4W6E6"/>
<reference evidence="1" key="1">
    <citation type="journal article" date="2013" name="Genetics">
        <title>The draft genome and transcriptome of Panagrellus redivivus are shaped by the harsh demands of a free-living lifestyle.</title>
        <authorList>
            <person name="Srinivasan J."/>
            <person name="Dillman A.R."/>
            <person name="Macchietto M.G."/>
            <person name="Heikkinen L."/>
            <person name="Lakso M."/>
            <person name="Fracchia K.M."/>
            <person name="Antoshechkin I."/>
            <person name="Mortazavi A."/>
            <person name="Wong G."/>
            <person name="Sternberg P.W."/>
        </authorList>
    </citation>
    <scope>NUCLEOTIDE SEQUENCE [LARGE SCALE GENOMIC DNA]</scope>
    <source>
        <strain evidence="1">MT8872</strain>
    </source>
</reference>
<proteinExistence type="predicted"/>
<sequence length="158" mass="17714">MDQTTEPLSDDYLPTETSESGVTACTFRGRILYGEVVAPPEGCQTMVVEKVKRPTGQKWINIKGRVNGILSYENDQQPNQFCRIQRQKAYIDQMAYQVGPSAADNLTDDQIDAFIDFMCKETSVADMPEFVKDIFKADEEVAEKENTDETDSKAVLVA</sequence>
<dbReference type="Proteomes" id="UP000492821">
    <property type="component" value="Unassembled WGS sequence"/>
</dbReference>
<accession>A0A7E4W6E6</accession>
<dbReference type="Pfam" id="PF08615">
    <property type="entry name" value="RNase_H2_suC"/>
    <property type="match status" value="1"/>
</dbReference>
<dbReference type="WBParaSite" id="Pan_g7161.t1">
    <property type="protein sequence ID" value="Pan_g7161.t1"/>
    <property type="gene ID" value="Pan_g7161"/>
</dbReference>
<evidence type="ECO:0000313" key="1">
    <source>
        <dbReference type="Proteomes" id="UP000492821"/>
    </source>
</evidence>
<keyword evidence="1" id="KW-1185">Reference proteome</keyword>
<dbReference type="Gene3D" id="2.40.128.680">
    <property type="match status" value="1"/>
</dbReference>
<dbReference type="GO" id="GO:0006401">
    <property type="term" value="P:RNA catabolic process"/>
    <property type="evidence" value="ECO:0007669"/>
    <property type="project" value="InterPro"/>
</dbReference>
<reference evidence="2" key="2">
    <citation type="submission" date="2020-10" db="UniProtKB">
        <authorList>
            <consortium name="WormBaseParasite"/>
        </authorList>
    </citation>
    <scope>IDENTIFICATION</scope>
</reference>